<keyword evidence="3" id="KW-0804">Transcription</keyword>
<dbReference type="InterPro" id="IPR046348">
    <property type="entry name" value="SIS_dom_sf"/>
</dbReference>
<dbReference type="InterPro" id="IPR036388">
    <property type="entry name" value="WH-like_DNA-bd_sf"/>
</dbReference>
<evidence type="ECO:0000259" key="4">
    <source>
        <dbReference type="PROSITE" id="PS51071"/>
    </source>
</evidence>
<dbReference type="Pfam" id="PF01418">
    <property type="entry name" value="HTH_6"/>
    <property type="match status" value="1"/>
</dbReference>
<protein>
    <submittedName>
        <fullName evidence="6">MurR/RpiR family transcriptional regulator</fullName>
    </submittedName>
</protein>
<dbReference type="InterPro" id="IPR000281">
    <property type="entry name" value="HTH_RpiR"/>
</dbReference>
<dbReference type="GO" id="GO:1901135">
    <property type="term" value="P:carbohydrate derivative metabolic process"/>
    <property type="evidence" value="ECO:0007669"/>
    <property type="project" value="InterPro"/>
</dbReference>
<organism evidence="6 7">
    <name type="scientific">Macrococcoides canis</name>
    <dbReference type="NCBI Taxonomy" id="1855823"/>
    <lineage>
        <taxon>Bacteria</taxon>
        <taxon>Bacillati</taxon>
        <taxon>Bacillota</taxon>
        <taxon>Bacilli</taxon>
        <taxon>Bacillales</taxon>
        <taxon>Staphylococcaceae</taxon>
        <taxon>Macrococcoides</taxon>
    </lineage>
</organism>
<dbReference type="EMBL" id="SDQG01000004">
    <property type="protein sequence ID" value="TDM16549.1"/>
    <property type="molecule type" value="Genomic_DNA"/>
</dbReference>
<evidence type="ECO:0000256" key="3">
    <source>
        <dbReference type="ARBA" id="ARBA00023163"/>
    </source>
</evidence>
<proteinExistence type="predicted"/>
<comment type="caution">
    <text evidence="6">The sequence shown here is derived from an EMBL/GenBank/DDBJ whole genome shotgun (WGS) entry which is preliminary data.</text>
</comment>
<dbReference type="Gene3D" id="1.10.10.10">
    <property type="entry name" value="Winged helix-like DNA-binding domain superfamily/Winged helix DNA-binding domain"/>
    <property type="match status" value="1"/>
</dbReference>
<dbReference type="Proteomes" id="UP000294865">
    <property type="component" value="Unassembled WGS sequence"/>
</dbReference>
<dbReference type="InterPro" id="IPR001347">
    <property type="entry name" value="SIS_dom"/>
</dbReference>
<evidence type="ECO:0000313" key="6">
    <source>
        <dbReference type="EMBL" id="TDM16549.1"/>
    </source>
</evidence>
<dbReference type="PANTHER" id="PTHR30514">
    <property type="entry name" value="GLUCOKINASE"/>
    <property type="match status" value="1"/>
</dbReference>
<gene>
    <name evidence="6" type="ORF">ETI04_07575</name>
</gene>
<dbReference type="Gene3D" id="3.40.50.10490">
    <property type="entry name" value="Glucose-6-phosphate isomerase like protein, domain 1"/>
    <property type="match status" value="1"/>
</dbReference>
<dbReference type="SUPFAM" id="SSF46689">
    <property type="entry name" value="Homeodomain-like"/>
    <property type="match status" value="1"/>
</dbReference>
<dbReference type="InterPro" id="IPR047640">
    <property type="entry name" value="RpiR-like"/>
</dbReference>
<dbReference type="CDD" id="cd05013">
    <property type="entry name" value="SIS_RpiR"/>
    <property type="match status" value="1"/>
</dbReference>
<sequence length="291" mass="32566">MQGDEIMYSVLGQITKMYDSFTPVEKRIADVVIEYPEKVVNLPIKEIAQLSNTSEAAIVRFSKRLGLSGIKVVKVELARELHTIADKKVPTKIELTDDEEVMKEKVFNNTIQALYNTEKVISAKVIDEAAQAITSAKRVMIFGVGNSRVVATDLHVKLMNIDQSAILATDLLSAITLLGHFEAGDVLFITSETSKNKVITDICKYAKEKDIKIILLTQKFSSPAIRMANIVLAMAKEENEINLGYMTVRTAQLTIVDVLYLRICAYLKDTVLSNMQNLNETRKITHEQENL</sequence>
<dbReference type="InterPro" id="IPR009057">
    <property type="entry name" value="Homeodomain-like_sf"/>
</dbReference>
<keyword evidence="2" id="KW-0238">DNA-binding</keyword>
<name>A0A4R6C4Q1_9STAP</name>
<dbReference type="PROSITE" id="PS51071">
    <property type="entry name" value="HTH_RPIR"/>
    <property type="match status" value="1"/>
</dbReference>
<dbReference type="SUPFAM" id="SSF53697">
    <property type="entry name" value="SIS domain"/>
    <property type="match status" value="1"/>
</dbReference>
<evidence type="ECO:0000256" key="1">
    <source>
        <dbReference type="ARBA" id="ARBA00023015"/>
    </source>
</evidence>
<dbReference type="AlphaFoldDB" id="A0A4R6C4Q1"/>
<dbReference type="GO" id="GO:0003677">
    <property type="term" value="F:DNA binding"/>
    <property type="evidence" value="ECO:0007669"/>
    <property type="project" value="UniProtKB-KW"/>
</dbReference>
<accession>A0A4R6C4Q1</accession>
<reference evidence="6 7" key="1">
    <citation type="submission" date="2019-01" db="EMBL/GenBank/DDBJ databases">
        <title>Draft genome sequences of Macrococcus caseolyticus, Macrococcus canis, Macrococcus bohemicus and Macrococcus goetzii.</title>
        <authorList>
            <person name="Mazhar S."/>
            <person name="Altermann E."/>
            <person name="Hill C."/>
            <person name="Mcauliffe O."/>
        </authorList>
    </citation>
    <scope>NUCLEOTIDE SEQUENCE [LARGE SCALE GENOMIC DNA]</scope>
    <source>
        <strain evidence="6 7">DPC7162</strain>
    </source>
</reference>
<feature type="domain" description="SIS" evidence="5">
    <location>
        <begin position="129"/>
        <end position="269"/>
    </location>
</feature>
<keyword evidence="1" id="KW-0805">Transcription regulation</keyword>
<dbReference type="InterPro" id="IPR035472">
    <property type="entry name" value="RpiR-like_SIS"/>
</dbReference>
<dbReference type="GO" id="GO:0097367">
    <property type="term" value="F:carbohydrate derivative binding"/>
    <property type="evidence" value="ECO:0007669"/>
    <property type="project" value="InterPro"/>
</dbReference>
<evidence type="ECO:0000256" key="2">
    <source>
        <dbReference type="ARBA" id="ARBA00023125"/>
    </source>
</evidence>
<dbReference type="GO" id="GO:0003700">
    <property type="term" value="F:DNA-binding transcription factor activity"/>
    <property type="evidence" value="ECO:0007669"/>
    <property type="project" value="InterPro"/>
</dbReference>
<dbReference type="PROSITE" id="PS51464">
    <property type="entry name" value="SIS"/>
    <property type="match status" value="1"/>
</dbReference>
<evidence type="ECO:0000313" key="7">
    <source>
        <dbReference type="Proteomes" id="UP000294865"/>
    </source>
</evidence>
<dbReference type="Pfam" id="PF01380">
    <property type="entry name" value="SIS"/>
    <property type="match status" value="1"/>
</dbReference>
<evidence type="ECO:0000259" key="5">
    <source>
        <dbReference type="PROSITE" id="PS51464"/>
    </source>
</evidence>
<dbReference type="PANTHER" id="PTHR30514:SF1">
    <property type="entry name" value="HTH-TYPE TRANSCRIPTIONAL REGULATOR HEXR-RELATED"/>
    <property type="match status" value="1"/>
</dbReference>
<feature type="domain" description="HTH rpiR-type" evidence="4">
    <location>
        <begin position="8"/>
        <end position="84"/>
    </location>
</feature>